<evidence type="ECO:0000256" key="4">
    <source>
        <dbReference type="ARBA" id="ARBA00022692"/>
    </source>
</evidence>
<keyword evidence="3" id="KW-1003">Cell membrane</keyword>
<feature type="transmembrane region" description="Helical" evidence="8">
    <location>
        <begin position="66"/>
        <end position="89"/>
    </location>
</feature>
<protein>
    <recommendedName>
        <fullName evidence="10">Bestrophin homolog</fullName>
    </recommendedName>
</protein>
<reference evidence="9" key="1">
    <citation type="submission" date="2021-01" db="EMBL/GenBank/DDBJ databases">
        <authorList>
            <person name="Corre E."/>
            <person name="Pelletier E."/>
            <person name="Niang G."/>
            <person name="Scheremetjew M."/>
            <person name="Finn R."/>
            <person name="Kale V."/>
            <person name="Holt S."/>
            <person name="Cochrane G."/>
            <person name="Meng A."/>
            <person name="Brown T."/>
            <person name="Cohen L."/>
        </authorList>
    </citation>
    <scope>NUCLEOTIDE SEQUENCE</scope>
    <source>
        <strain evidence="9">UIO037</strain>
    </source>
</reference>
<evidence type="ECO:0000256" key="3">
    <source>
        <dbReference type="ARBA" id="ARBA00022475"/>
    </source>
</evidence>
<organism evidence="9">
    <name type="scientific">Prymnesium polylepis</name>
    <dbReference type="NCBI Taxonomy" id="72548"/>
    <lineage>
        <taxon>Eukaryota</taxon>
        <taxon>Haptista</taxon>
        <taxon>Haptophyta</taxon>
        <taxon>Prymnesiophyceae</taxon>
        <taxon>Prymnesiales</taxon>
        <taxon>Prymnesiaceae</taxon>
        <taxon>Prymnesium</taxon>
    </lineage>
</organism>
<feature type="transmembrane region" description="Helical" evidence="8">
    <location>
        <begin position="27"/>
        <end position="46"/>
    </location>
</feature>
<dbReference type="InterPro" id="IPR044669">
    <property type="entry name" value="YneE/VCCN1/2-like"/>
</dbReference>
<dbReference type="GO" id="GO:0005254">
    <property type="term" value="F:chloride channel activity"/>
    <property type="evidence" value="ECO:0007669"/>
    <property type="project" value="InterPro"/>
</dbReference>
<comment type="subcellular location">
    <subcellularLocation>
        <location evidence="1">Cell membrane</location>
        <topology evidence="1">Multi-pass membrane protein</topology>
    </subcellularLocation>
</comment>
<gene>
    <name evidence="9" type="ORF">CPOL0286_LOCUS16317</name>
</gene>
<evidence type="ECO:0000256" key="7">
    <source>
        <dbReference type="ARBA" id="ARBA00023136"/>
    </source>
</evidence>
<dbReference type="PANTHER" id="PTHR33281">
    <property type="entry name" value="UPF0187 PROTEIN YNEE"/>
    <property type="match status" value="1"/>
</dbReference>
<dbReference type="GO" id="GO:0005886">
    <property type="term" value="C:plasma membrane"/>
    <property type="evidence" value="ECO:0007669"/>
    <property type="project" value="UniProtKB-SubCell"/>
</dbReference>
<keyword evidence="4 8" id="KW-0812">Transmembrane</keyword>
<keyword evidence="6" id="KW-0406">Ion transport</keyword>
<dbReference type="EMBL" id="HBKO01035849">
    <property type="protein sequence ID" value="CAE2259924.1"/>
    <property type="molecule type" value="Transcribed_RNA"/>
</dbReference>
<evidence type="ECO:0000256" key="1">
    <source>
        <dbReference type="ARBA" id="ARBA00004651"/>
    </source>
</evidence>
<evidence type="ECO:0000256" key="6">
    <source>
        <dbReference type="ARBA" id="ARBA00023065"/>
    </source>
</evidence>
<keyword evidence="2" id="KW-0813">Transport</keyword>
<evidence type="ECO:0000256" key="8">
    <source>
        <dbReference type="SAM" id="Phobius"/>
    </source>
</evidence>
<sequence length="328" mass="36492">MTIEYEPSDTTIISWVFQWRGSILMLVLYRPAIWLFTAVHVGFLYSHVYHHLDLGSLVVDEDNATAITTALLVFFSVFFGGLCYARYFAFHDACMGMYSCCVQYAGLVRLYLPGATPQQHWNACRHMMASAYMLYFELGGDASMGGTTVDDAEWGILYRLQLLDPAERDVLESYAGPRPQLLQNWAIESMTQLLATAPKVEGASLAPFEEQALALRGHCGAITNQLKQPVPYPLYTTLMFMLCTNLLVLAYAMSGGGSIWSIPVYFMTCLVLLGLKELSCGLSDPFGNDAVDFDVDAFMARIMLNVRALLSPQADYVPQKLECPPLDS</sequence>
<evidence type="ECO:0000256" key="5">
    <source>
        <dbReference type="ARBA" id="ARBA00022989"/>
    </source>
</evidence>
<dbReference type="PANTHER" id="PTHR33281:SF19">
    <property type="entry name" value="VOLTAGE-DEPENDENT ANION CHANNEL-FORMING PROTEIN YNEE"/>
    <property type="match status" value="1"/>
</dbReference>
<keyword evidence="7 8" id="KW-0472">Membrane</keyword>
<keyword evidence="5 8" id="KW-1133">Transmembrane helix</keyword>
<name>A0A7S4JD53_9EUKA</name>
<evidence type="ECO:0000256" key="2">
    <source>
        <dbReference type="ARBA" id="ARBA00022448"/>
    </source>
</evidence>
<evidence type="ECO:0000313" key="9">
    <source>
        <dbReference type="EMBL" id="CAE2259924.1"/>
    </source>
</evidence>
<dbReference type="AlphaFoldDB" id="A0A7S4JD53"/>
<dbReference type="Pfam" id="PF25539">
    <property type="entry name" value="Bestrophin_2"/>
    <property type="match status" value="1"/>
</dbReference>
<proteinExistence type="predicted"/>
<evidence type="ECO:0008006" key="10">
    <source>
        <dbReference type="Google" id="ProtNLM"/>
    </source>
</evidence>
<accession>A0A7S4JD53</accession>